<protein>
    <submittedName>
        <fullName evidence="2">Uncharacterized protein</fullName>
    </submittedName>
</protein>
<evidence type="ECO:0000313" key="3">
    <source>
        <dbReference type="Proteomes" id="UP000834106"/>
    </source>
</evidence>
<proteinExistence type="predicted"/>
<dbReference type="PANTHER" id="PTHR36809:SF1">
    <property type="entry name" value="TRANSMEMBRANE PROTEIN"/>
    <property type="match status" value="1"/>
</dbReference>
<keyword evidence="1" id="KW-1133">Transmembrane helix</keyword>
<name>A0AAD2AGJ4_9LAMI</name>
<keyword evidence="1" id="KW-0812">Transmembrane</keyword>
<dbReference type="EMBL" id="OU503058">
    <property type="protein sequence ID" value="CAI9787787.1"/>
    <property type="molecule type" value="Genomic_DNA"/>
</dbReference>
<organism evidence="2 3">
    <name type="scientific">Fraxinus pennsylvanica</name>
    <dbReference type="NCBI Taxonomy" id="56036"/>
    <lineage>
        <taxon>Eukaryota</taxon>
        <taxon>Viridiplantae</taxon>
        <taxon>Streptophyta</taxon>
        <taxon>Embryophyta</taxon>
        <taxon>Tracheophyta</taxon>
        <taxon>Spermatophyta</taxon>
        <taxon>Magnoliopsida</taxon>
        <taxon>eudicotyledons</taxon>
        <taxon>Gunneridae</taxon>
        <taxon>Pentapetalae</taxon>
        <taxon>asterids</taxon>
        <taxon>lamiids</taxon>
        <taxon>Lamiales</taxon>
        <taxon>Oleaceae</taxon>
        <taxon>Oleeae</taxon>
        <taxon>Fraxinus</taxon>
    </lineage>
</organism>
<evidence type="ECO:0000256" key="1">
    <source>
        <dbReference type="SAM" id="Phobius"/>
    </source>
</evidence>
<evidence type="ECO:0000313" key="2">
    <source>
        <dbReference type="EMBL" id="CAI9787787.1"/>
    </source>
</evidence>
<gene>
    <name evidence="2" type="ORF">FPE_LOCUS35217</name>
</gene>
<dbReference type="Proteomes" id="UP000834106">
    <property type="component" value="Chromosome 23"/>
</dbReference>
<dbReference type="AlphaFoldDB" id="A0AAD2AGJ4"/>
<reference evidence="2" key="1">
    <citation type="submission" date="2023-05" db="EMBL/GenBank/DDBJ databases">
        <authorList>
            <person name="Huff M."/>
        </authorList>
    </citation>
    <scope>NUCLEOTIDE SEQUENCE</scope>
</reference>
<accession>A0AAD2AGJ4</accession>
<keyword evidence="3" id="KW-1185">Reference proteome</keyword>
<feature type="transmembrane region" description="Helical" evidence="1">
    <location>
        <begin position="284"/>
        <end position="309"/>
    </location>
</feature>
<keyword evidence="1" id="KW-0472">Membrane</keyword>
<sequence length="314" mass="34447">MLTLPISDSPAKKSGNLNFSMQTIFVNSPIQAFPNPKHRSRRCFNTKHPQNYGLNFSPDAAAANLRSIPRSRRAVSDLASVTADPVQAELTWQIVVGALAGVTPFVVAGIEFSKRIVAQRKCKVCGGSGLVLREKKYYFRCPGCGGFLPWQSWRRFFTVLFSRLIPTPRLRLIELLSGLGLEVPLTFITAFGSWDALSTCFLTGQPALCALVITPARLTCELTKKALHGYQQQAAASKTPSIKGQNRLGRGQQDKVHQFLSITGSRCSAQLTCYTGINYTNAEFALAMLNLIPGFTFILAIIFGEFLALHSKSV</sequence>
<dbReference type="PANTHER" id="PTHR36809">
    <property type="entry name" value="TRANSMEMBRANE PROTEIN"/>
    <property type="match status" value="1"/>
</dbReference>